<evidence type="ECO:0000313" key="2">
    <source>
        <dbReference type="EMBL" id="RMZ93406.1"/>
    </source>
</evidence>
<organism evidence="2 3">
    <name type="scientific">Brachionus plicatilis</name>
    <name type="common">Marine rotifer</name>
    <name type="synonym">Brachionus muelleri</name>
    <dbReference type="NCBI Taxonomy" id="10195"/>
    <lineage>
        <taxon>Eukaryota</taxon>
        <taxon>Metazoa</taxon>
        <taxon>Spiralia</taxon>
        <taxon>Gnathifera</taxon>
        <taxon>Rotifera</taxon>
        <taxon>Eurotatoria</taxon>
        <taxon>Monogononta</taxon>
        <taxon>Pseudotrocha</taxon>
        <taxon>Ploima</taxon>
        <taxon>Brachionidae</taxon>
        <taxon>Brachionus</taxon>
    </lineage>
</organism>
<comment type="caution">
    <text evidence="2">The sequence shown here is derived from an EMBL/GenBank/DDBJ whole genome shotgun (WGS) entry which is preliminary data.</text>
</comment>
<keyword evidence="1" id="KW-0175">Coiled coil</keyword>
<sequence>MDNLNKKLAAASSKQIQIYELLIKIQNVLNTESLLPQFIYFAKSMEEMRKKWLQSEMQCKELESKLNMEKSIYQRKINELKIDIEIHHEKRLTAEQKAERLQIELDKLQKQFEMFQEILTSDK</sequence>
<dbReference type="Proteomes" id="UP000276133">
    <property type="component" value="Unassembled WGS sequence"/>
</dbReference>
<feature type="coiled-coil region" evidence="1">
    <location>
        <begin position="45"/>
        <end position="118"/>
    </location>
</feature>
<dbReference type="EMBL" id="REGN01013837">
    <property type="protein sequence ID" value="RMZ93406.1"/>
    <property type="molecule type" value="Genomic_DNA"/>
</dbReference>
<proteinExistence type="predicted"/>
<name>A0A3M7P2V9_BRAPC</name>
<protein>
    <submittedName>
        <fullName evidence="2">Nck-associated 5</fullName>
    </submittedName>
</protein>
<reference evidence="2 3" key="1">
    <citation type="journal article" date="2018" name="Sci. Rep.">
        <title>Genomic signatures of local adaptation to the degree of environmental predictability in rotifers.</title>
        <authorList>
            <person name="Franch-Gras L."/>
            <person name="Hahn C."/>
            <person name="Garcia-Roger E.M."/>
            <person name="Carmona M.J."/>
            <person name="Serra M."/>
            <person name="Gomez A."/>
        </authorList>
    </citation>
    <scope>NUCLEOTIDE SEQUENCE [LARGE SCALE GENOMIC DNA]</scope>
    <source>
        <strain evidence="2">HYR1</strain>
    </source>
</reference>
<feature type="non-terminal residue" evidence="2">
    <location>
        <position position="123"/>
    </location>
</feature>
<keyword evidence="3" id="KW-1185">Reference proteome</keyword>
<evidence type="ECO:0000256" key="1">
    <source>
        <dbReference type="SAM" id="Coils"/>
    </source>
</evidence>
<evidence type="ECO:0000313" key="3">
    <source>
        <dbReference type="Proteomes" id="UP000276133"/>
    </source>
</evidence>
<dbReference type="AlphaFoldDB" id="A0A3M7P2V9"/>
<gene>
    <name evidence="2" type="ORF">BpHYR1_004550</name>
</gene>
<accession>A0A3M7P2V9</accession>